<evidence type="ECO:0000256" key="3">
    <source>
        <dbReference type="ARBA" id="ARBA00022490"/>
    </source>
</evidence>
<dbReference type="Gene3D" id="3.30.160.70">
    <property type="entry name" value="Methylated DNA-protein cysteine methyltransferase domain"/>
    <property type="match status" value="1"/>
</dbReference>
<evidence type="ECO:0000313" key="13">
    <source>
        <dbReference type="Proteomes" id="UP000824099"/>
    </source>
</evidence>
<evidence type="ECO:0000256" key="7">
    <source>
        <dbReference type="ARBA" id="ARBA00023204"/>
    </source>
</evidence>
<feature type="domain" description="Methylguanine DNA methyltransferase ribonuclease-like" evidence="11">
    <location>
        <begin position="2"/>
        <end position="75"/>
    </location>
</feature>
<organism evidence="12 13">
    <name type="scientific">Candidatus Avacidaminococcus intestinavium</name>
    <dbReference type="NCBI Taxonomy" id="2840684"/>
    <lineage>
        <taxon>Bacteria</taxon>
        <taxon>Bacillati</taxon>
        <taxon>Bacillota</taxon>
        <taxon>Negativicutes</taxon>
        <taxon>Acidaminococcales</taxon>
        <taxon>Acidaminococcaceae</taxon>
        <taxon>Acidaminococcaceae incertae sedis</taxon>
        <taxon>Candidatus Avacidaminococcus</taxon>
    </lineage>
</organism>
<dbReference type="InterPro" id="IPR036388">
    <property type="entry name" value="WH-like_DNA-bd_sf"/>
</dbReference>
<dbReference type="InterPro" id="IPR001497">
    <property type="entry name" value="MethylDNA_cys_MeTrfase_AS"/>
</dbReference>
<dbReference type="InterPro" id="IPR036217">
    <property type="entry name" value="MethylDNA_cys_MeTrfase_DNAb"/>
</dbReference>
<name>A0A9D1SLL6_9FIRM</name>
<comment type="caution">
    <text evidence="12">The sequence shown here is derived from an EMBL/GenBank/DDBJ whole genome shotgun (WGS) entry which is preliminary data.</text>
</comment>
<dbReference type="Proteomes" id="UP000824099">
    <property type="component" value="Unassembled WGS sequence"/>
</dbReference>
<dbReference type="InterPro" id="IPR023546">
    <property type="entry name" value="MGMT"/>
</dbReference>
<protein>
    <recommendedName>
        <fullName evidence="9">Methylated-DNA--protein-cysteine methyltransferase</fullName>
        <ecNumber evidence="9">2.1.1.63</ecNumber>
    </recommendedName>
    <alternativeName>
        <fullName evidence="9">6-O-methylguanine-DNA methyltransferase</fullName>
        <shortName evidence="9">MGMT</shortName>
    </alternativeName>
    <alternativeName>
        <fullName evidence="9">O-6-methylguanine-DNA-alkyltransferase</fullName>
    </alternativeName>
</protein>
<dbReference type="AlphaFoldDB" id="A0A9D1SLL6"/>
<comment type="subcellular location">
    <subcellularLocation>
        <location evidence="9">Cytoplasm</location>
    </subcellularLocation>
</comment>
<feature type="domain" description="Methylated-DNA-[protein]-cysteine S-methyltransferase DNA binding" evidence="10">
    <location>
        <begin position="81"/>
        <end position="165"/>
    </location>
</feature>
<evidence type="ECO:0000259" key="10">
    <source>
        <dbReference type="Pfam" id="PF01035"/>
    </source>
</evidence>
<evidence type="ECO:0000256" key="1">
    <source>
        <dbReference type="ARBA" id="ARBA00001286"/>
    </source>
</evidence>
<dbReference type="Gene3D" id="1.10.10.10">
    <property type="entry name" value="Winged helix-like DNA-binding domain superfamily/Winged helix DNA-binding domain"/>
    <property type="match status" value="1"/>
</dbReference>
<comment type="catalytic activity">
    <reaction evidence="1 9">
        <text>a 4-O-methyl-thymidine in DNA + L-cysteinyl-[protein] = a thymidine in DNA + S-methyl-L-cysteinyl-[protein]</text>
        <dbReference type="Rhea" id="RHEA:53428"/>
        <dbReference type="Rhea" id="RHEA-COMP:10131"/>
        <dbReference type="Rhea" id="RHEA-COMP:10132"/>
        <dbReference type="Rhea" id="RHEA-COMP:13555"/>
        <dbReference type="Rhea" id="RHEA-COMP:13556"/>
        <dbReference type="ChEBI" id="CHEBI:29950"/>
        <dbReference type="ChEBI" id="CHEBI:82612"/>
        <dbReference type="ChEBI" id="CHEBI:137386"/>
        <dbReference type="ChEBI" id="CHEBI:137387"/>
        <dbReference type="EC" id="2.1.1.63"/>
    </reaction>
</comment>
<evidence type="ECO:0000256" key="8">
    <source>
        <dbReference type="ARBA" id="ARBA00049348"/>
    </source>
</evidence>
<evidence type="ECO:0000256" key="2">
    <source>
        <dbReference type="ARBA" id="ARBA00008711"/>
    </source>
</evidence>
<dbReference type="PANTHER" id="PTHR10815">
    <property type="entry name" value="METHYLATED-DNA--PROTEIN-CYSTEINE METHYLTRANSFERASE"/>
    <property type="match status" value="1"/>
</dbReference>
<dbReference type="SUPFAM" id="SSF46767">
    <property type="entry name" value="Methylated DNA-protein cysteine methyltransferase, C-terminal domain"/>
    <property type="match status" value="1"/>
</dbReference>
<evidence type="ECO:0000256" key="4">
    <source>
        <dbReference type="ARBA" id="ARBA00022603"/>
    </source>
</evidence>
<dbReference type="GO" id="GO:0006307">
    <property type="term" value="P:DNA alkylation repair"/>
    <property type="evidence" value="ECO:0007669"/>
    <property type="project" value="UniProtKB-UniRule"/>
</dbReference>
<evidence type="ECO:0000256" key="6">
    <source>
        <dbReference type="ARBA" id="ARBA00022763"/>
    </source>
</evidence>
<evidence type="ECO:0000313" key="12">
    <source>
        <dbReference type="EMBL" id="HIU64132.1"/>
    </source>
</evidence>
<dbReference type="HAMAP" id="MF_00772">
    <property type="entry name" value="OGT"/>
    <property type="match status" value="1"/>
</dbReference>
<keyword evidence="5 9" id="KW-0808">Transferase</keyword>
<dbReference type="CDD" id="cd06445">
    <property type="entry name" value="ATase"/>
    <property type="match status" value="1"/>
</dbReference>
<evidence type="ECO:0000259" key="11">
    <source>
        <dbReference type="Pfam" id="PF02870"/>
    </source>
</evidence>
<dbReference type="SUPFAM" id="SSF53155">
    <property type="entry name" value="Methylated DNA-protein cysteine methyltransferase domain"/>
    <property type="match status" value="1"/>
</dbReference>
<comment type="catalytic activity">
    <reaction evidence="8 9">
        <text>a 6-O-methyl-2'-deoxyguanosine in DNA + L-cysteinyl-[protein] = S-methyl-L-cysteinyl-[protein] + a 2'-deoxyguanosine in DNA</text>
        <dbReference type="Rhea" id="RHEA:24000"/>
        <dbReference type="Rhea" id="RHEA-COMP:10131"/>
        <dbReference type="Rhea" id="RHEA-COMP:10132"/>
        <dbReference type="Rhea" id="RHEA-COMP:11367"/>
        <dbReference type="Rhea" id="RHEA-COMP:11368"/>
        <dbReference type="ChEBI" id="CHEBI:29950"/>
        <dbReference type="ChEBI" id="CHEBI:82612"/>
        <dbReference type="ChEBI" id="CHEBI:85445"/>
        <dbReference type="ChEBI" id="CHEBI:85448"/>
        <dbReference type="EC" id="2.1.1.63"/>
    </reaction>
</comment>
<dbReference type="GO" id="GO:0003908">
    <property type="term" value="F:methylated-DNA-[protein]-cysteine S-methyltransferase activity"/>
    <property type="evidence" value="ECO:0007669"/>
    <property type="project" value="UniProtKB-UniRule"/>
</dbReference>
<dbReference type="GO" id="GO:0032259">
    <property type="term" value="P:methylation"/>
    <property type="evidence" value="ECO:0007669"/>
    <property type="project" value="UniProtKB-KW"/>
</dbReference>
<dbReference type="GO" id="GO:0005737">
    <property type="term" value="C:cytoplasm"/>
    <property type="evidence" value="ECO:0007669"/>
    <property type="project" value="UniProtKB-SubCell"/>
</dbReference>
<proteinExistence type="inferred from homology"/>
<keyword evidence="7 9" id="KW-0234">DNA repair</keyword>
<dbReference type="Pfam" id="PF02870">
    <property type="entry name" value="Methyltransf_1N"/>
    <property type="match status" value="1"/>
</dbReference>
<dbReference type="InterPro" id="IPR008332">
    <property type="entry name" value="MethylG_MeTrfase_N"/>
</dbReference>
<comment type="function">
    <text evidence="9">Involved in the cellular defense against the biological effects of O6-methylguanine (O6-MeG) and O4-methylthymine (O4-MeT) in DNA. Repairs the methylated nucleobase in DNA by stoichiometrically transferring the methyl group to a cysteine residue in the enzyme. This is a suicide reaction: the enzyme is irreversibly inactivated.</text>
</comment>
<dbReference type="PANTHER" id="PTHR10815:SF5">
    <property type="entry name" value="METHYLATED-DNA--PROTEIN-CYSTEINE METHYLTRANSFERASE"/>
    <property type="match status" value="1"/>
</dbReference>
<evidence type="ECO:0000256" key="5">
    <source>
        <dbReference type="ARBA" id="ARBA00022679"/>
    </source>
</evidence>
<reference evidence="12" key="1">
    <citation type="submission" date="2020-10" db="EMBL/GenBank/DDBJ databases">
        <authorList>
            <person name="Gilroy R."/>
        </authorList>
    </citation>
    <scope>NUCLEOTIDE SEQUENCE</scope>
    <source>
        <strain evidence="12">CHK160-1198</strain>
    </source>
</reference>
<keyword evidence="4 9" id="KW-0489">Methyltransferase</keyword>
<gene>
    <name evidence="12" type="ORF">IAB06_03705</name>
</gene>
<dbReference type="NCBIfam" id="TIGR00589">
    <property type="entry name" value="ogt"/>
    <property type="match status" value="1"/>
</dbReference>
<keyword evidence="3 9" id="KW-0963">Cytoplasm</keyword>
<dbReference type="EC" id="2.1.1.63" evidence="9"/>
<dbReference type="FunFam" id="1.10.10.10:FF:000214">
    <property type="entry name" value="Methylated-DNA--protein-cysteine methyltransferase"/>
    <property type="match status" value="1"/>
</dbReference>
<reference evidence="12" key="2">
    <citation type="journal article" date="2021" name="PeerJ">
        <title>Extensive microbial diversity within the chicken gut microbiome revealed by metagenomics and culture.</title>
        <authorList>
            <person name="Gilroy R."/>
            <person name="Ravi A."/>
            <person name="Getino M."/>
            <person name="Pursley I."/>
            <person name="Horton D.L."/>
            <person name="Alikhan N.F."/>
            <person name="Baker D."/>
            <person name="Gharbi K."/>
            <person name="Hall N."/>
            <person name="Watson M."/>
            <person name="Adriaenssens E.M."/>
            <person name="Foster-Nyarko E."/>
            <person name="Jarju S."/>
            <person name="Secka A."/>
            <person name="Antonio M."/>
            <person name="Oren A."/>
            <person name="Chaudhuri R.R."/>
            <person name="La Ragione R."/>
            <person name="Hildebrand F."/>
            <person name="Pallen M.J."/>
        </authorList>
    </citation>
    <scope>NUCLEOTIDE SEQUENCE</scope>
    <source>
        <strain evidence="12">CHK160-1198</strain>
    </source>
</reference>
<dbReference type="InterPro" id="IPR036631">
    <property type="entry name" value="MGMT_N_sf"/>
</dbReference>
<dbReference type="PROSITE" id="PS00374">
    <property type="entry name" value="MGMT"/>
    <property type="match status" value="1"/>
</dbReference>
<sequence>MYYATECTTPLGLMTLASDGESLVGVWLGGQKYYGGTLATEPLRNDHLPLFTVVKDWLQRYFAKVNPKINELPLAPVGTRFRQEVWQILLTIPYGETMTYGAIAKIMAQKTGKQKMSAQAVGGAVGHNPISIIIPCHRVVGANGNLTGYAGGLAVKMALLKLEGVELSKFYVPKSGTAL</sequence>
<comment type="miscellaneous">
    <text evidence="9">This enzyme catalyzes only one turnover and therefore is not strictly catalytic. According to one definition, an enzyme is a biocatalyst that acts repeatedly and over many reaction cycles.</text>
</comment>
<keyword evidence="6 9" id="KW-0227">DNA damage</keyword>
<feature type="active site" description="Nucleophile; methyl group acceptor" evidence="9">
    <location>
        <position position="136"/>
    </location>
</feature>
<comment type="similarity">
    <text evidence="2 9">Belongs to the MGMT family.</text>
</comment>
<dbReference type="EMBL" id="DVNI01000055">
    <property type="protein sequence ID" value="HIU64132.1"/>
    <property type="molecule type" value="Genomic_DNA"/>
</dbReference>
<dbReference type="InterPro" id="IPR014048">
    <property type="entry name" value="MethylDNA_cys_MeTrfase_DNA-bd"/>
</dbReference>
<dbReference type="Pfam" id="PF01035">
    <property type="entry name" value="DNA_binding_1"/>
    <property type="match status" value="1"/>
</dbReference>
<evidence type="ECO:0000256" key="9">
    <source>
        <dbReference type="HAMAP-Rule" id="MF_00772"/>
    </source>
</evidence>
<accession>A0A9D1SLL6</accession>